<protein>
    <recommendedName>
        <fullName evidence="3">Phage protein</fullName>
    </recommendedName>
</protein>
<name>A0ABW5SWB6_9BACI</name>
<gene>
    <name evidence="1" type="ORF">ACFSUB_01125</name>
</gene>
<dbReference type="EMBL" id="JBHUML010000002">
    <property type="protein sequence ID" value="MFD2704052.1"/>
    <property type="molecule type" value="Genomic_DNA"/>
</dbReference>
<evidence type="ECO:0000313" key="2">
    <source>
        <dbReference type="Proteomes" id="UP001597520"/>
    </source>
</evidence>
<evidence type="ECO:0000313" key="1">
    <source>
        <dbReference type="EMBL" id="MFD2704052.1"/>
    </source>
</evidence>
<comment type="caution">
    <text evidence="1">The sequence shown here is derived from an EMBL/GenBank/DDBJ whole genome shotgun (WGS) entry which is preliminary data.</text>
</comment>
<sequence>MKLITDFDVFEHELNKLPEELKQKIEEDDKGREIFIGAKIQVEKNTALIMLLTLEDMSIYTYLHRTGSTSKDRIPRAYMKLFQDLEERLEEMK</sequence>
<accession>A0ABW5SWB6</accession>
<evidence type="ECO:0008006" key="3">
    <source>
        <dbReference type="Google" id="ProtNLM"/>
    </source>
</evidence>
<reference evidence="2" key="1">
    <citation type="journal article" date="2019" name="Int. J. Syst. Evol. Microbiol.">
        <title>The Global Catalogue of Microorganisms (GCM) 10K type strain sequencing project: providing services to taxonomists for standard genome sequencing and annotation.</title>
        <authorList>
            <consortium name="The Broad Institute Genomics Platform"/>
            <consortium name="The Broad Institute Genome Sequencing Center for Infectious Disease"/>
            <person name="Wu L."/>
            <person name="Ma J."/>
        </authorList>
    </citation>
    <scope>NUCLEOTIDE SEQUENCE [LARGE SCALE GENOMIC DNA]</scope>
    <source>
        <strain evidence="2">KCTC 33792</strain>
    </source>
</reference>
<dbReference type="RefSeq" id="WP_380711346.1">
    <property type="nucleotide sequence ID" value="NZ_JBHUML010000002.1"/>
</dbReference>
<organism evidence="1 2">
    <name type="scientific">Salibacterium lacus</name>
    <dbReference type="NCBI Taxonomy" id="1898109"/>
    <lineage>
        <taxon>Bacteria</taxon>
        <taxon>Bacillati</taxon>
        <taxon>Bacillota</taxon>
        <taxon>Bacilli</taxon>
        <taxon>Bacillales</taxon>
        <taxon>Bacillaceae</taxon>
    </lineage>
</organism>
<dbReference type="Proteomes" id="UP001597520">
    <property type="component" value="Unassembled WGS sequence"/>
</dbReference>
<proteinExistence type="predicted"/>
<keyword evidence="2" id="KW-1185">Reference proteome</keyword>